<reference evidence="3 4" key="2">
    <citation type="journal article" date="2017" name="Nature">
        <title>The Apostasia genome and the evolution of orchids.</title>
        <authorList>
            <person name="Zhang G.Q."/>
            <person name="Liu K.W."/>
            <person name="Li Z."/>
            <person name="Lohaus R."/>
            <person name="Hsiao Y.Y."/>
            <person name="Niu S.C."/>
            <person name="Wang J.Y."/>
            <person name="Lin Y.C."/>
            <person name="Xu Q."/>
            <person name="Chen L.J."/>
            <person name="Yoshida K."/>
            <person name="Fujiwara S."/>
            <person name="Wang Z.W."/>
            <person name="Zhang Y.Q."/>
            <person name="Mitsuda N."/>
            <person name="Wang M."/>
            <person name="Liu G.H."/>
            <person name="Pecoraro L."/>
            <person name="Huang H.X."/>
            <person name="Xiao X.J."/>
            <person name="Lin M."/>
            <person name="Wu X.Y."/>
            <person name="Wu W.L."/>
            <person name="Chen Y.Y."/>
            <person name="Chang S.B."/>
            <person name="Sakamoto S."/>
            <person name="Ohme-Takagi M."/>
            <person name="Yagi M."/>
            <person name="Zeng S.J."/>
            <person name="Shen C.Y."/>
            <person name="Yeh C.M."/>
            <person name="Luo Y.B."/>
            <person name="Tsai W.C."/>
            <person name="Van de Peer Y."/>
            <person name="Liu Z.J."/>
        </authorList>
    </citation>
    <scope>NUCLEOTIDE SEQUENCE [LARGE SCALE GENOMIC DNA]</scope>
    <source>
        <tissue evidence="3">The whole plant</tissue>
    </source>
</reference>
<protein>
    <submittedName>
        <fullName evidence="3">Uncharacterized protein</fullName>
    </submittedName>
</protein>
<gene>
    <name evidence="3" type="ORF">MA16_Dca012876</name>
</gene>
<keyword evidence="2" id="KW-1133">Transmembrane helix</keyword>
<proteinExistence type="predicted"/>
<organism evidence="3 4">
    <name type="scientific">Dendrobium catenatum</name>
    <dbReference type="NCBI Taxonomy" id="906689"/>
    <lineage>
        <taxon>Eukaryota</taxon>
        <taxon>Viridiplantae</taxon>
        <taxon>Streptophyta</taxon>
        <taxon>Embryophyta</taxon>
        <taxon>Tracheophyta</taxon>
        <taxon>Spermatophyta</taxon>
        <taxon>Magnoliopsida</taxon>
        <taxon>Liliopsida</taxon>
        <taxon>Asparagales</taxon>
        <taxon>Orchidaceae</taxon>
        <taxon>Epidendroideae</taxon>
        <taxon>Malaxideae</taxon>
        <taxon>Dendrobiinae</taxon>
        <taxon>Dendrobium</taxon>
    </lineage>
</organism>
<dbReference type="AlphaFoldDB" id="A0A2I0VXR4"/>
<feature type="transmembrane region" description="Helical" evidence="2">
    <location>
        <begin position="102"/>
        <end position="123"/>
    </location>
</feature>
<dbReference type="Proteomes" id="UP000233837">
    <property type="component" value="Unassembled WGS sequence"/>
</dbReference>
<feature type="region of interest" description="Disordered" evidence="1">
    <location>
        <begin position="1"/>
        <end position="47"/>
    </location>
</feature>
<evidence type="ECO:0000256" key="2">
    <source>
        <dbReference type="SAM" id="Phobius"/>
    </source>
</evidence>
<keyword evidence="4" id="KW-1185">Reference proteome</keyword>
<evidence type="ECO:0000256" key="1">
    <source>
        <dbReference type="SAM" id="MobiDB-lite"/>
    </source>
</evidence>
<keyword evidence="2" id="KW-0472">Membrane</keyword>
<evidence type="ECO:0000313" key="3">
    <source>
        <dbReference type="EMBL" id="PKU68207.1"/>
    </source>
</evidence>
<name>A0A2I0VXR4_9ASPA</name>
<dbReference type="EMBL" id="KZ503118">
    <property type="protein sequence ID" value="PKU68207.1"/>
    <property type="molecule type" value="Genomic_DNA"/>
</dbReference>
<reference evidence="3 4" key="1">
    <citation type="journal article" date="2016" name="Sci. Rep.">
        <title>The Dendrobium catenatum Lindl. genome sequence provides insights into polysaccharide synthase, floral development and adaptive evolution.</title>
        <authorList>
            <person name="Zhang G.Q."/>
            <person name="Xu Q."/>
            <person name="Bian C."/>
            <person name="Tsai W.C."/>
            <person name="Yeh C.M."/>
            <person name="Liu K.W."/>
            <person name="Yoshida K."/>
            <person name="Zhang L.S."/>
            <person name="Chang S.B."/>
            <person name="Chen F."/>
            <person name="Shi Y."/>
            <person name="Su Y.Y."/>
            <person name="Zhang Y.Q."/>
            <person name="Chen L.J."/>
            <person name="Yin Y."/>
            <person name="Lin M."/>
            <person name="Huang H."/>
            <person name="Deng H."/>
            <person name="Wang Z.W."/>
            <person name="Zhu S.L."/>
            <person name="Zhao X."/>
            <person name="Deng C."/>
            <person name="Niu S.C."/>
            <person name="Huang J."/>
            <person name="Wang M."/>
            <person name="Liu G.H."/>
            <person name="Yang H.J."/>
            <person name="Xiao X.J."/>
            <person name="Hsiao Y.Y."/>
            <person name="Wu W.L."/>
            <person name="Chen Y.Y."/>
            <person name="Mitsuda N."/>
            <person name="Ohme-Takagi M."/>
            <person name="Luo Y.B."/>
            <person name="Van de Peer Y."/>
            <person name="Liu Z.J."/>
        </authorList>
    </citation>
    <scope>NUCLEOTIDE SEQUENCE [LARGE SCALE GENOMIC DNA]</scope>
    <source>
        <tissue evidence="3">The whole plant</tissue>
    </source>
</reference>
<accession>A0A2I0VXR4</accession>
<keyword evidence="2" id="KW-0812">Transmembrane</keyword>
<feature type="compositionally biased region" description="Basic and acidic residues" evidence="1">
    <location>
        <begin position="1"/>
        <end position="27"/>
    </location>
</feature>
<sequence>MDEQESKNGEAPEITDGKPVEEADVGTKAESSVPSGKSEKNIDGAGSRTFTMRELLNELKTEEAGAGKEVIAESASGGEEVRRVSTAASDGSRRDVGSSFRLVFFLLAGWDIFPVYMSIGQILTDLGNSTVVFRSMFEFRLRSLS</sequence>
<evidence type="ECO:0000313" key="4">
    <source>
        <dbReference type="Proteomes" id="UP000233837"/>
    </source>
</evidence>